<dbReference type="FunFam" id="3.20.20.70:FF:000044">
    <property type="entry name" value="Deoxyribose-phosphate aldolase"/>
    <property type="match status" value="1"/>
</dbReference>
<dbReference type="PANTHER" id="PTHR10889:SF1">
    <property type="entry name" value="DEOXYRIBOSE-PHOSPHATE ALDOLASE"/>
    <property type="match status" value="1"/>
</dbReference>
<comment type="similarity">
    <text evidence="1 7">Belongs to the DeoC/FbaB aldolase family. DeoC type 1 subfamily.</text>
</comment>
<dbReference type="GO" id="GO:0006018">
    <property type="term" value="P:2-deoxyribose 1-phosphate catabolic process"/>
    <property type="evidence" value="ECO:0007669"/>
    <property type="project" value="UniProtKB-UniRule"/>
</dbReference>
<protein>
    <recommendedName>
        <fullName evidence="7">Deoxyribose-phosphate aldolase</fullName>
        <shortName evidence="7">DERA</shortName>
        <ecNumber evidence="7">4.1.2.4</ecNumber>
    </recommendedName>
    <alternativeName>
        <fullName evidence="7">2-deoxy-D-ribose 5-phosphate aldolase</fullName>
    </alternativeName>
    <alternativeName>
        <fullName evidence="7">Phosphodeoxyriboaldolase</fullName>
        <shortName evidence="7">Deoxyriboaldolase</shortName>
    </alternativeName>
</protein>
<dbReference type="EMBL" id="CP129682">
    <property type="protein sequence ID" value="XDS48765.1"/>
    <property type="molecule type" value="Genomic_DNA"/>
</dbReference>
<dbReference type="KEGG" id="bfk:QN062_06160"/>
<feature type="active site" description="Proton donor/acceptor" evidence="7">
    <location>
        <position position="92"/>
    </location>
</feature>
<evidence type="ECO:0000256" key="5">
    <source>
        <dbReference type="ARBA" id="ARBA00048791"/>
    </source>
</evidence>
<dbReference type="GO" id="GO:0005737">
    <property type="term" value="C:cytoplasm"/>
    <property type="evidence" value="ECO:0007669"/>
    <property type="project" value="UniProtKB-SubCell"/>
</dbReference>
<evidence type="ECO:0000313" key="9">
    <source>
        <dbReference type="EMBL" id="XDS48765.1"/>
    </source>
</evidence>
<dbReference type="GO" id="GO:0016052">
    <property type="term" value="P:carbohydrate catabolic process"/>
    <property type="evidence" value="ECO:0007669"/>
    <property type="project" value="TreeGrafter"/>
</dbReference>
<dbReference type="HAMAP" id="MF_00114">
    <property type="entry name" value="DeoC_type1"/>
    <property type="match status" value="1"/>
</dbReference>
<evidence type="ECO:0000256" key="4">
    <source>
        <dbReference type="ARBA" id="ARBA00023270"/>
    </source>
</evidence>
<keyword evidence="2 7" id="KW-0963">Cytoplasm</keyword>
<keyword evidence="3 7" id="KW-0456">Lyase</keyword>
<organism evidence="9">
    <name type="scientific">Bifidobacterium fermentum</name>
    <dbReference type="NCBI Taxonomy" id="3059035"/>
    <lineage>
        <taxon>Bacteria</taxon>
        <taxon>Bacillati</taxon>
        <taxon>Actinomycetota</taxon>
        <taxon>Actinomycetes</taxon>
        <taxon>Bifidobacteriales</taxon>
        <taxon>Bifidobacteriaceae</taxon>
        <taxon>Bifidobacterium</taxon>
    </lineage>
</organism>
<dbReference type="PIRSF" id="PIRSF001357">
    <property type="entry name" value="DeoC"/>
    <property type="match status" value="1"/>
</dbReference>
<dbReference type="EMBL" id="CP129683">
    <property type="protein sequence ID" value="XDS49992.1"/>
    <property type="molecule type" value="Genomic_DNA"/>
</dbReference>
<dbReference type="Pfam" id="PF01791">
    <property type="entry name" value="DeoC"/>
    <property type="match status" value="1"/>
</dbReference>
<evidence type="ECO:0000256" key="3">
    <source>
        <dbReference type="ARBA" id="ARBA00023239"/>
    </source>
</evidence>
<evidence type="ECO:0000256" key="7">
    <source>
        <dbReference type="HAMAP-Rule" id="MF_00114"/>
    </source>
</evidence>
<comment type="subcellular location">
    <subcellularLocation>
        <location evidence="7">Cytoplasm</location>
    </subcellularLocation>
</comment>
<dbReference type="InterPro" id="IPR013785">
    <property type="entry name" value="Aldolase_TIM"/>
</dbReference>
<dbReference type="InterPro" id="IPR002915">
    <property type="entry name" value="DeoC/FbaB/LacD_aldolase"/>
</dbReference>
<dbReference type="SUPFAM" id="SSF51569">
    <property type="entry name" value="Aldolase"/>
    <property type="match status" value="1"/>
</dbReference>
<evidence type="ECO:0000313" key="8">
    <source>
        <dbReference type="EMBL" id="XDS46454.1"/>
    </source>
</evidence>
<reference evidence="9" key="1">
    <citation type="submission" date="2023-07" db="EMBL/GenBank/DDBJ databases">
        <title>Bifidobacterium aquikefiriaerophilum sp. nov. and Bifidobacterium eccum sp. nov., isolated from water kefir.</title>
        <authorList>
            <person name="Breselge S."/>
            <person name="Bellassi P."/>
            <person name="Barcenilla C."/>
            <person name="Alvarez-Ordonez A."/>
            <person name="Morelli L."/>
            <person name="Cotter P.D."/>
        </authorList>
    </citation>
    <scope>NUCLEOTIDE SEQUENCE</scope>
    <source>
        <strain evidence="10">WK012_4_13</strain>
        <strain evidence="9">WK013_4_14</strain>
        <strain evidence="8">WK048_4_13</strain>
    </source>
</reference>
<comment type="catalytic activity">
    <reaction evidence="5 7">
        <text>2-deoxy-D-ribose 5-phosphate = D-glyceraldehyde 3-phosphate + acetaldehyde</text>
        <dbReference type="Rhea" id="RHEA:12821"/>
        <dbReference type="ChEBI" id="CHEBI:15343"/>
        <dbReference type="ChEBI" id="CHEBI:59776"/>
        <dbReference type="ChEBI" id="CHEBI:62877"/>
        <dbReference type="EC" id="4.1.2.4"/>
    </reaction>
</comment>
<dbReference type="InterPro" id="IPR028581">
    <property type="entry name" value="DeoC_typeI"/>
</dbReference>
<comment type="pathway">
    <text evidence="7">Carbohydrate degradation; 2-deoxy-D-ribose 1-phosphate degradation; D-glyceraldehyde 3-phosphate and acetaldehyde from 2-deoxy-alpha-D-ribose 1-phosphate: step 2/2.</text>
</comment>
<dbReference type="Gene3D" id="3.20.20.70">
    <property type="entry name" value="Aldolase class I"/>
    <property type="match status" value="1"/>
</dbReference>
<name>A0AB39UJD7_9BIFI</name>
<evidence type="ECO:0000256" key="2">
    <source>
        <dbReference type="ARBA" id="ARBA00022490"/>
    </source>
</evidence>
<dbReference type="EC" id="4.1.2.4" evidence="7"/>
<accession>A0AB39UJD7</accession>
<dbReference type="SMART" id="SM01133">
    <property type="entry name" value="DeoC"/>
    <property type="match status" value="1"/>
</dbReference>
<gene>
    <name evidence="7 9" type="primary">deoC</name>
    <name evidence="10" type="ORF">QN062_06160</name>
    <name evidence="9" type="ORF">QN216_00355</name>
    <name evidence="8" type="ORF">QN217_10090</name>
</gene>
<dbReference type="AlphaFoldDB" id="A0AB39UJD7"/>
<dbReference type="RefSeq" id="WP_369340964.1">
    <property type="nucleotide sequence ID" value="NZ_CP129675.1"/>
</dbReference>
<dbReference type="GO" id="GO:0004139">
    <property type="term" value="F:deoxyribose-phosphate aldolase activity"/>
    <property type="evidence" value="ECO:0007669"/>
    <property type="project" value="UniProtKB-UniRule"/>
</dbReference>
<dbReference type="PANTHER" id="PTHR10889">
    <property type="entry name" value="DEOXYRIBOSE-PHOSPHATE ALDOLASE"/>
    <property type="match status" value="1"/>
</dbReference>
<dbReference type="EMBL" id="CP129675">
    <property type="protein sequence ID" value="XDS46454.1"/>
    <property type="molecule type" value="Genomic_DNA"/>
</dbReference>
<dbReference type="InterPro" id="IPR011343">
    <property type="entry name" value="DeoC"/>
</dbReference>
<evidence type="ECO:0000256" key="1">
    <source>
        <dbReference type="ARBA" id="ARBA00010936"/>
    </source>
</evidence>
<comment type="function">
    <text evidence="6 7">Catalyzes a reversible aldol reaction between acetaldehyde and D-glyceraldehyde 3-phosphate to generate 2-deoxy-D-ribose 5-phosphate.</text>
</comment>
<feature type="active site" description="Proton donor/acceptor" evidence="7">
    <location>
        <position position="191"/>
    </location>
</feature>
<evidence type="ECO:0000313" key="10">
    <source>
        <dbReference type="EMBL" id="XDS49992.1"/>
    </source>
</evidence>
<feature type="active site" description="Schiff-base intermediate with acetaldehyde" evidence="7">
    <location>
        <position position="162"/>
    </location>
</feature>
<evidence type="ECO:0000256" key="6">
    <source>
        <dbReference type="ARBA" id="ARBA00056337"/>
    </source>
</evidence>
<dbReference type="GO" id="GO:0009264">
    <property type="term" value="P:deoxyribonucleotide catabolic process"/>
    <property type="evidence" value="ECO:0007669"/>
    <property type="project" value="UniProtKB-UniRule"/>
</dbReference>
<sequence length="222" mass="23240">MTNNSSASLIDHTLLKPDARLGEIQKLCKEADQYHFHSVCVNPCWVSAASSSLADSDVKVCTVISFPFGASPSRVKAFETEQAIQDGATEVDMVLNIGQALDGNWDYVAKDIQAVAEAAHAHSDSANNPIVVKVILETCLLDDDQIVHACKAAVSAGADFVKTSTGFSSGGATVHDVALMRETVGPDLGVKASGGIHTREDFQAMVKAGANRIGASAGVDLI</sequence>
<dbReference type="CDD" id="cd00959">
    <property type="entry name" value="DeoC"/>
    <property type="match status" value="1"/>
</dbReference>
<dbReference type="NCBIfam" id="TIGR00126">
    <property type="entry name" value="deoC"/>
    <property type="match status" value="1"/>
</dbReference>
<proteinExistence type="inferred from homology"/>
<keyword evidence="4 7" id="KW-0704">Schiff base</keyword>